<dbReference type="EMBL" id="JAKROA010000009">
    <property type="protein sequence ID" value="KAL5105071.1"/>
    <property type="molecule type" value="Genomic_DNA"/>
</dbReference>
<feature type="region of interest" description="Disordered" evidence="1">
    <location>
        <begin position="217"/>
        <end position="284"/>
    </location>
</feature>
<proteinExistence type="predicted"/>
<gene>
    <name evidence="2" type="ORF">TcWFU_000228</name>
    <name evidence="3" type="ORF">TcWFU_004180</name>
</gene>
<evidence type="ECO:0000256" key="1">
    <source>
        <dbReference type="SAM" id="MobiDB-lite"/>
    </source>
</evidence>
<protein>
    <submittedName>
        <fullName evidence="2">Uncharacterized protein</fullName>
    </submittedName>
</protein>
<name>A0ABR4Q673_9CEST</name>
<evidence type="ECO:0000313" key="3">
    <source>
        <dbReference type="EMBL" id="KAL5105169.1"/>
    </source>
</evidence>
<comment type="caution">
    <text evidence="2">The sequence shown here is derived from an EMBL/GenBank/DDBJ whole genome shotgun (WGS) entry which is preliminary data.</text>
</comment>
<reference evidence="2" key="2">
    <citation type="submission" date="2024-12" db="EMBL/GenBank/DDBJ databases">
        <authorList>
            <person name="Estrada K."/>
            <person name="Bobes R.J."/>
            <person name="Sanchez-Flores A."/>
            <person name="Laclette J.P."/>
        </authorList>
    </citation>
    <scope>NUCLEOTIDE SEQUENCE</scope>
    <source>
        <strain evidence="2">WFUcys</strain>
        <tissue evidence="2">Peritoneal cavity of infected mice</tissue>
    </source>
</reference>
<feature type="compositionally biased region" description="Polar residues" evidence="1">
    <location>
        <begin position="217"/>
        <end position="232"/>
    </location>
</feature>
<dbReference type="Proteomes" id="UP001651158">
    <property type="component" value="Unassembled WGS sequence"/>
</dbReference>
<evidence type="ECO:0000313" key="4">
    <source>
        <dbReference type="Proteomes" id="UP001651158"/>
    </source>
</evidence>
<organism evidence="2 4">
    <name type="scientific">Taenia crassiceps</name>
    <dbReference type="NCBI Taxonomy" id="6207"/>
    <lineage>
        <taxon>Eukaryota</taxon>
        <taxon>Metazoa</taxon>
        <taxon>Spiralia</taxon>
        <taxon>Lophotrochozoa</taxon>
        <taxon>Platyhelminthes</taxon>
        <taxon>Cestoda</taxon>
        <taxon>Eucestoda</taxon>
        <taxon>Cyclophyllidea</taxon>
        <taxon>Taeniidae</taxon>
        <taxon>Taenia</taxon>
    </lineage>
</organism>
<keyword evidence="4" id="KW-1185">Reference proteome</keyword>
<dbReference type="EMBL" id="JAKROA010000009">
    <property type="protein sequence ID" value="KAL5105169.1"/>
    <property type="molecule type" value="Genomic_DNA"/>
</dbReference>
<sequence>MNSNESWRLKATSNEVTSFVPVGRSPDYVLYGSQEVEYQPNGGPIENSECIDFRVYDMWDRAELPPSPQYYHDIFTYAASVVEPNSATKELNGLTEAIGPILQRSYTNSDMEVQYETPDDRISDVNCGELHGVSGVRDDSTPDVQCGGLSCVSGVQDRLLEKSMTINHCCELESGSEFWGMHQENAELSEPSTSCAGNIPPTVLPARSSFTTALSTGGLSRRQNTLPRNANQIPPGAELTTGNCVGRQSLPPLLPRPPTEAIRNNARTGERAGGERRVTDFHLH</sequence>
<evidence type="ECO:0000313" key="2">
    <source>
        <dbReference type="EMBL" id="KAL5105071.1"/>
    </source>
</evidence>
<reference evidence="2 4" key="1">
    <citation type="journal article" date="2022" name="Front. Cell. Infect. Microbiol.">
        <title>The Genomes of Two Strains of Taenia crassiceps the Animal Model for the Study of Human Cysticercosis.</title>
        <authorList>
            <person name="Bobes R.J."/>
            <person name="Estrada K."/>
            <person name="Rios-Valencia D.G."/>
            <person name="Calderon-Gallegos A."/>
            <person name="de la Torre P."/>
            <person name="Carrero J.C."/>
            <person name="Sanchez-Flores A."/>
            <person name="Laclette J.P."/>
        </authorList>
    </citation>
    <scope>NUCLEOTIDE SEQUENCE [LARGE SCALE GENOMIC DNA]</scope>
    <source>
        <strain evidence="2">WFUcys</strain>
    </source>
</reference>
<accession>A0ABR4Q673</accession>
<feature type="compositionally biased region" description="Basic and acidic residues" evidence="1">
    <location>
        <begin position="268"/>
        <end position="284"/>
    </location>
</feature>